<dbReference type="GO" id="GO:0000107">
    <property type="term" value="F:imidazoleglycerol-phosphate synthase activity"/>
    <property type="evidence" value="ECO:0007669"/>
    <property type="project" value="UniProtKB-UniRule"/>
</dbReference>
<gene>
    <name evidence="10 13" type="primary">hisH</name>
    <name evidence="13" type="ORF">FSZ31_07370</name>
</gene>
<comment type="function">
    <text evidence="10">IGPS catalyzes the conversion of PRFAR and glutamine to IGP, AICAR and glutamate. The HisH subunit catalyzes the hydrolysis of glutamine to glutamate and ammonia as part of the synthesis of IGP and AICAR. The resulting ammonia molecule is channeled to the active site of HisF.</text>
</comment>
<dbReference type="Pfam" id="PF00117">
    <property type="entry name" value="GATase"/>
    <property type="match status" value="1"/>
</dbReference>
<feature type="active site" evidence="10 11">
    <location>
        <position position="187"/>
    </location>
</feature>
<name>A0A5C6UB71_9SPHN</name>
<evidence type="ECO:0000313" key="14">
    <source>
        <dbReference type="Proteomes" id="UP000321129"/>
    </source>
</evidence>
<dbReference type="PANTHER" id="PTHR42701">
    <property type="entry name" value="IMIDAZOLE GLYCEROL PHOSPHATE SYNTHASE SUBUNIT HISH"/>
    <property type="match status" value="1"/>
</dbReference>
<protein>
    <recommendedName>
        <fullName evidence="10">Imidazole glycerol phosphate synthase subunit HisH</fullName>
        <ecNumber evidence="10">4.3.2.10</ecNumber>
    </recommendedName>
    <alternativeName>
        <fullName evidence="10">IGP synthase glutaminase subunit</fullName>
        <ecNumber evidence="10">3.5.1.2</ecNumber>
    </alternativeName>
    <alternativeName>
        <fullName evidence="10">IGP synthase subunit HisH</fullName>
    </alternativeName>
    <alternativeName>
        <fullName evidence="10">ImGP synthase subunit HisH</fullName>
        <shortName evidence="10">IGPS subunit HisH</shortName>
    </alternativeName>
</protein>
<evidence type="ECO:0000256" key="5">
    <source>
        <dbReference type="ARBA" id="ARBA00022962"/>
    </source>
</evidence>
<keyword evidence="10" id="KW-0963">Cytoplasm</keyword>
<keyword evidence="4 10" id="KW-0378">Hydrolase</keyword>
<organism evidence="13 14">
    <name type="scientific">Flavisphingopyxis soli</name>
    <dbReference type="NCBI Taxonomy" id="2601267"/>
    <lineage>
        <taxon>Bacteria</taxon>
        <taxon>Pseudomonadati</taxon>
        <taxon>Pseudomonadota</taxon>
        <taxon>Alphaproteobacteria</taxon>
        <taxon>Sphingomonadales</taxon>
        <taxon>Sphingopyxidaceae</taxon>
        <taxon>Flavisphingopyxis</taxon>
    </lineage>
</organism>
<comment type="caution">
    <text evidence="13">The sequence shown here is derived from an EMBL/GenBank/DDBJ whole genome shotgun (WGS) entry which is preliminary data.</text>
</comment>
<dbReference type="GO" id="GO:0000105">
    <property type="term" value="P:L-histidine biosynthetic process"/>
    <property type="evidence" value="ECO:0007669"/>
    <property type="project" value="UniProtKB-UniRule"/>
</dbReference>
<dbReference type="Proteomes" id="UP000321129">
    <property type="component" value="Unassembled WGS sequence"/>
</dbReference>
<feature type="active site" evidence="10 11">
    <location>
        <position position="185"/>
    </location>
</feature>
<dbReference type="NCBIfam" id="TIGR01855">
    <property type="entry name" value="IMP_synth_hisH"/>
    <property type="match status" value="1"/>
</dbReference>
<keyword evidence="14" id="KW-1185">Reference proteome</keyword>
<dbReference type="EMBL" id="VOPY01000002">
    <property type="protein sequence ID" value="TXC69286.1"/>
    <property type="molecule type" value="Genomic_DNA"/>
</dbReference>
<dbReference type="InterPro" id="IPR010139">
    <property type="entry name" value="Imidazole-glycPsynth_HisH"/>
</dbReference>
<comment type="catalytic activity">
    <reaction evidence="9 10">
        <text>L-glutamine + H2O = L-glutamate + NH4(+)</text>
        <dbReference type="Rhea" id="RHEA:15889"/>
        <dbReference type="ChEBI" id="CHEBI:15377"/>
        <dbReference type="ChEBI" id="CHEBI:28938"/>
        <dbReference type="ChEBI" id="CHEBI:29985"/>
        <dbReference type="ChEBI" id="CHEBI:58359"/>
        <dbReference type="EC" id="3.5.1.2"/>
    </reaction>
</comment>
<proteinExistence type="inferred from homology"/>
<evidence type="ECO:0000256" key="9">
    <source>
        <dbReference type="ARBA" id="ARBA00049534"/>
    </source>
</evidence>
<dbReference type="AlphaFoldDB" id="A0A5C6UB71"/>
<dbReference type="HAMAP" id="MF_00278">
    <property type="entry name" value="HisH"/>
    <property type="match status" value="1"/>
</dbReference>
<feature type="domain" description="Glutamine amidotransferase" evidence="12">
    <location>
        <begin position="12"/>
        <end position="192"/>
    </location>
</feature>
<comment type="catalytic activity">
    <reaction evidence="8 10">
        <text>5-[(5-phospho-1-deoxy-D-ribulos-1-ylimino)methylamino]-1-(5-phospho-beta-D-ribosyl)imidazole-4-carboxamide + L-glutamine = D-erythro-1-(imidazol-4-yl)glycerol 3-phosphate + 5-amino-1-(5-phospho-beta-D-ribosyl)imidazole-4-carboxamide + L-glutamate + H(+)</text>
        <dbReference type="Rhea" id="RHEA:24793"/>
        <dbReference type="ChEBI" id="CHEBI:15378"/>
        <dbReference type="ChEBI" id="CHEBI:29985"/>
        <dbReference type="ChEBI" id="CHEBI:58278"/>
        <dbReference type="ChEBI" id="CHEBI:58359"/>
        <dbReference type="ChEBI" id="CHEBI:58475"/>
        <dbReference type="ChEBI" id="CHEBI:58525"/>
        <dbReference type="EC" id="4.3.2.10"/>
    </reaction>
</comment>
<comment type="subunit">
    <text evidence="2 10">Heterodimer of HisH and HisF.</text>
</comment>
<evidence type="ECO:0000256" key="7">
    <source>
        <dbReference type="ARBA" id="ARBA00023239"/>
    </source>
</evidence>
<evidence type="ECO:0000256" key="6">
    <source>
        <dbReference type="ARBA" id="ARBA00023102"/>
    </source>
</evidence>
<evidence type="ECO:0000256" key="8">
    <source>
        <dbReference type="ARBA" id="ARBA00047838"/>
    </source>
</evidence>
<dbReference type="InterPro" id="IPR029062">
    <property type="entry name" value="Class_I_gatase-like"/>
</dbReference>
<dbReference type="PIRSF" id="PIRSF000495">
    <property type="entry name" value="Amidotransf_hisH"/>
    <property type="match status" value="1"/>
</dbReference>
<evidence type="ECO:0000256" key="4">
    <source>
        <dbReference type="ARBA" id="ARBA00022801"/>
    </source>
</evidence>
<comment type="pathway">
    <text evidence="1 10">Amino-acid biosynthesis; L-histidine biosynthesis; L-histidine from 5-phospho-alpha-D-ribose 1-diphosphate: step 5/9.</text>
</comment>
<dbReference type="EC" id="3.5.1.2" evidence="10"/>
<keyword evidence="7 10" id="KW-0456">Lyase</keyword>
<dbReference type="InterPro" id="IPR017926">
    <property type="entry name" value="GATASE"/>
</dbReference>
<keyword evidence="5 10" id="KW-0315">Glutamine amidotransferase</keyword>
<accession>A0A5C6UB71</accession>
<evidence type="ECO:0000256" key="2">
    <source>
        <dbReference type="ARBA" id="ARBA00011152"/>
    </source>
</evidence>
<feature type="active site" description="Nucleophile" evidence="10 11">
    <location>
        <position position="82"/>
    </location>
</feature>
<evidence type="ECO:0000313" key="13">
    <source>
        <dbReference type="EMBL" id="TXC69286.1"/>
    </source>
</evidence>
<dbReference type="EC" id="4.3.2.10" evidence="10"/>
<dbReference type="SUPFAM" id="SSF52317">
    <property type="entry name" value="Class I glutamine amidotransferase-like"/>
    <property type="match status" value="1"/>
</dbReference>
<dbReference type="PROSITE" id="PS51273">
    <property type="entry name" value="GATASE_TYPE_1"/>
    <property type="match status" value="1"/>
</dbReference>
<evidence type="ECO:0000256" key="3">
    <source>
        <dbReference type="ARBA" id="ARBA00022605"/>
    </source>
</evidence>
<comment type="subcellular location">
    <subcellularLocation>
        <location evidence="10">Cytoplasm</location>
    </subcellularLocation>
</comment>
<dbReference type="GO" id="GO:0004359">
    <property type="term" value="F:glutaminase activity"/>
    <property type="evidence" value="ECO:0007669"/>
    <property type="project" value="UniProtKB-EC"/>
</dbReference>
<evidence type="ECO:0000256" key="11">
    <source>
        <dbReference type="PIRSR" id="PIRSR000495-1"/>
    </source>
</evidence>
<dbReference type="OrthoDB" id="9807137at2"/>
<evidence type="ECO:0000259" key="12">
    <source>
        <dbReference type="Pfam" id="PF00117"/>
    </source>
</evidence>
<sequence length="210" mass="21748">MGASAPDMAILDLGYGNIASIALAFERLGCDPVRTADPATLRSARRVVVPGVGAAGFAMTRIAALGLRDVIPALTQPVLGICLGMQLLFEHSEEDDVAMLGMIPGRVRRIAAAPGRPVPHMGWSQLTLRTPFSGTGVAGLADGDYAYFAHSFACDDGPASIAVTDYGSAIPAVVEHGNVIAAQFHPERSGAVGAAFLTSFLARTSEPMPC</sequence>
<reference evidence="13 14" key="1">
    <citation type="submission" date="2019-08" db="EMBL/GenBank/DDBJ databases">
        <title>Sphingorhabdus soil sp. nov., isolated from arctic soil.</title>
        <authorList>
            <person name="Liu Y."/>
        </authorList>
    </citation>
    <scope>NUCLEOTIDE SEQUENCE [LARGE SCALE GENOMIC DNA]</scope>
    <source>
        <strain evidence="13 14">D-2Q-5-6</strain>
    </source>
</reference>
<evidence type="ECO:0000256" key="1">
    <source>
        <dbReference type="ARBA" id="ARBA00005091"/>
    </source>
</evidence>
<dbReference type="GO" id="GO:0016829">
    <property type="term" value="F:lyase activity"/>
    <property type="evidence" value="ECO:0007669"/>
    <property type="project" value="UniProtKB-KW"/>
</dbReference>
<evidence type="ECO:0000256" key="10">
    <source>
        <dbReference type="HAMAP-Rule" id="MF_00278"/>
    </source>
</evidence>
<dbReference type="GO" id="GO:0005737">
    <property type="term" value="C:cytoplasm"/>
    <property type="evidence" value="ECO:0007669"/>
    <property type="project" value="UniProtKB-SubCell"/>
</dbReference>
<dbReference type="CDD" id="cd01748">
    <property type="entry name" value="GATase1_IGP_Synthase"/>
    <property type="match status" value="1"/>
</dbReference>
<dbReference type="Gene3D" id="3.40.50.880">
    <property type="match status" value="1"/>
</dbReference>
<dbReference type="UniPathway" id="UPA00031">
    <property type="reaction ID" value="UER00010"/>
</dbReference>
<keyword evidence="6 10" id="KW-0368">Histidine biosynthesis</keyword>
<dbReference type="PANTHER" id="PTHR42701:SF1">
    <property type="entry name" value="IMIDAZOLE GLYCEROL PHOSPHATE SYNTHASE SUBUNIT HISH"/>
    <property type="match status" value="1"/>
</dbReference>
<keyword evidence="3 10" id="KW-0028">Amino-acid biosynthesis</keyword>